<evidence type="ECO:0000256" key="3">
    <source>
        <dbReference type="ARBA" id="ARBA00022989"/>
    </source>
</evidence>
<feature type="transmembrane region" description="Helical" evidence="5">
    <location>
        <begin position="107"/>
        <end position="132"/>
    </location>
</feature>
<keyword evidence="4 5" id="KW-0472">Membrane</keyword>
<evidence type="ECO:0000259" key="6">
    <source>
        <dbReference type="Pfam" id="PF13515"/>
    </source>
</evidence>
<comment type="caution">
    <text evidence="7">The sequence shown here is derived from an EMBL/GenBank/DDBJ whole genome shotgun (WGS) entry which is preliminary data.</text>
</comment>
<dbReference type="Pfam" id="PF13515">
    <property type="entry name" value="FUSC_2"/>
    <property type="match status" value="1"/>
</dbReference>
<feature type="transmembrane region" description="Helical" evidence="5">
    <location>
        <begin position="29"/>
        <end position="51"/>
    </location>
</feature>
<evidence type="ECO:0000256" key="5">
    <source>
        <dbReference type="SAM" id="Phobius"/>
    </source>
</evidence>
<dbReference type="InterPro" id="IPR049453">
    <property type="entry name" value="Memb_transporter_dom"/>
</dbReference>
<reference evidence="7 8" key="1">
    <citation type="submission" date="2020-07" db="EMBL/GenBank/DDBJ databases">
        <title>Genomic Encyclopedia of Type Strains, Phase IV (KMG-V): Genome sequencing to study the core and pangenomes of soil and plant-associated prokaryotes.</title>
        <authorList>
            <person name="Whitman W."/>
        </authorList>
    </citation>
    <scope>NUCLEOTIDE SEQUENCE [LARGE SCALE GENOMIC DNA]</scope>
    <source>
        <strain evidence="7 8">X4EP2</strain>
    </source>
</reference>
<feature type="transmembrane region" description="Helical" evidence="5">
    <location>
        <begin position="58"/>
        <end position="75"/>
    </location>
</feature>
<feature type="transmembrane region" description="Helical" evidence="5">
    <location>
        <begin position="353"/>
        <end position="372"/>
    </location>
</feature>
<keyword evidence="2 5" id="KW-0812">Transmembrane</keyword>
<dbReference type="RefSeq" id="WP_179493085.1">
    <property type="nucleotide sequence ID" value="NZ_JACCCW010000002.1"/>
</dbReference>
<feature type="transmembrane region" description="Helical" evidence="5">
    <location>
        <begin position="329"/>
        <end position="347"/>
    </location>
</feature>
<dbReference type="AlphaFoldDB" id="A0A7Y9PJU4"/>
<gene>
    <name evidence="7" type="ORF">HDF17_003568</name>
</gene>
<feature type="domain" description="Integral membrane bound transporter" evidence="6">
    <location>
        <begin position="246"/>
        <end position="370"/>
    </location>
</feature>
<proteinExistence type="predicted"/>
<name>A0A7Y9PJU4_9BACT</name>
<feature type="transmembrane region" description="Helical" evidence="5">
    <location>
        <begin position="152"/>
        <end position="174"/>
    </location>
</feature>
<protein>
    <submittedName>
        <fullName evidence="7">Preprotein translocase subunit SecG</fullName>
    </submittedName>
</protein>
<evidence type="ECO:0000256" key="1">
    <source>
        <dbReference type="ARBA" id="ARBA00004141"/>
    </source>
</evidence>
<keyword evidence="8" id="KW-1185">Reference proteome</keyword>
<evidence type="ECO:0000313" key="8">
    <source>
        <dbReference type="Proteomes" id="UP000589520"/>
    </source>
</evidence>
<sequence>MATTPSNPSALLARNGYFADLYTFDWSQLYLRVPLICSIAIAICLIGGVLIGHPSAGLIAGGGAMTVGFGINQRIADSRLWPMIAATITMFLSTIVGMTVGHQGFTLLIAAAIWSFLYGLLTARAAGISWVGQQAAVTLLVTSAFPADLHHAFLRGLLILLGGGLQILITSLFLKLLPELKANLLALPYAGGVSVNHLLHVEDPDRHPDLHTVVQQLRAIPKALPRLSRATSFGYALRLAITVTLAAEVYRHLGVQSGYWIPMTALLVQKPAFFETFNRALLRVGGTLAGAVLSTFFLVHIHPSPIVLAALATLFAFCSYATNTVNYGLFTLCLTSYIVFLLSLNQLPGPVIAHRRAVCTIIGGLIALIIHLDALRRHRNKPTAT</sequence>
<feature type="transmembrane region" description="Helical" evidence="5">
    <location>
        <begin position="305"/>
        <end position="322"/>
    </location>
</feature>
<dbReference type="EMBL" id="JACCCW010000002">
    <property type="protein sequence ID" value="NYF81248.1"/>
    <property type="molecule type" value="Genomic_DNA"/>
</dbReference>
<organism evidence="7 8">
    <name type="scientific">Granulicella arctica</name>
    <dbReference type="NCBI Taxonomy" id="940613"/>
    <lineage>
        <taxon>Bacteria</taxon>
        <taxon>Pseudomonadati</taxon>
        <taxon>Acidobacteriota</taxon>
        <taxon>Terriglobia</taxon>
        <taxon>Terriglobales</taxon>
        <taxon>Acidobacteriaceae</taxon>
        <taxon>Granulicella</taxon>
    </lineage>
</organism>
<evidence type="ECO:0000256" key="4">
    <source>
        <dbReference type="ARBA" id="ARBA00023136"/>
    </source>
</evidence>
<keyword evidence="3 5" id="KW-1133">Transmembrane helix</keyword>
<dbReference type="GO" id="GO:0016020">
    <property type="term" value="C:membrane"/>
    <property type="evidence" value="ECO:0007669"/>
    <property type="project" value="UniProtKB-SubCell"/>
</dbReference>
<dbReference type="Proteomes" id="UP000589520">
    <property type="component" value="Unassembled WGS sequence"/>
</dbReference>
<feature type="transmembrane region" description="Helical" evidence="5">
    <location>
        <begin position="81"/>
        <end position="100"/>
    </location>
</feature>
<evidence type="ECO:0000256" key="2">
    <source>
        <dbReference type="ARBA" id="ARBA00022692"/>
    </source>
</evidence>
<comment type="subcellular location">
    <subcellularLocation>
        <location evidence="1">Membrane</location>
        <topology evidence="1">Multi-pass membrane protein</topology>
    </subcellularLocation>
</comment>
<accession>A0A7Y9PJU4</accession>
<evidence type="ECO:0000313" key="7">
    <source>
        <dbReference type="EMBL" id="NYF81248.1"/>
    </source>
</evidence>